<evidence type="ECO:0000313" key="4">
    <source>
        <dbReference type="Proteomes" id="UP000607653"/>
    </source>
</evidence>
<keyword evidence="1" id="KW-0479">Metal-binding</keyword>
<dbReference type="GO" id="GO:0008168">
    <property type="term" value="F:methyltransferase activity"/>
    <property type="evidence" value="ECO:0007669"/>
    <property type="project" value="InterPro"/>
</dbReference>
<reference evidence="3 4" key="1">
    <citation type="journal article" date="2020" name="Mol. Biol. Evol.">
        <title>Distinct Expression and Methylation Patterns for Genes with Different Fates following a Single Whole-Genome Duplication in Flowering Plants.</title>
        <authorList>
            <person name="Shi T."/>
            <person name="Rahmani R.S."/>
            <person name="Gugger P.F."/>
            <person name="Wang M."/>
            <person name="Li H."/>
            <person name="Zhang Y."/>
            <person name="Li Z."/>
            <person name="Wang Q."/>
            <person name="Van de Peer Y."/>
            <person name="Marchal K."/>
            <person name="Chen J."/>
        </authorList>
    </citation>
    <scope>NUCLEOTIDE SEQUENCE [LARGE SCALE GENOMIC DNA]</scope>
    <source>
        <tissue evidence="3">Leaf</tissue>
    </source>
</reference>
<dbReference type="SUPFAM" id="SSF53335">
    <property type="entry name" value="S-adenosyl-L-methionine-dependent methyltransferases"/>
    <property type="match status" value="1"/>
</dbReference>
<dbReference type="Proteomes" id="UP000607653">
    <property type="component" value="Unassembled WGS sequence"/>
</dbReference>
<dbReference type="PANTHER" id="PTHR31009">
    <property type="entry name" value="S-ADENOSYL-L-METHIONINE:CARBOXYL METHYLTRANSFERASE FAMILY PROTEIN"/>
    <property type="match status" value="1"/>
</dbReference>
<comment type="caution">
    <text evidence="3">The sequence shown here is derived from an EMBL/GenBank/DDBJ whole genome shotgun (WGS) entry which is preliminary data.</text>
</comment>
<dbReference type="FunFam" id="3.40.50.150:FF:000103">
    <property type="entry name" value="SABATH methyltransferase 1"/>
    <property type="match status" value="1"/>
</dbReference>
<dbReference type="AlphaFoldDB" id="A0A822YT29"/>
<dbReference type="InterPro" id="IPR042086">
    <property type="entry name" value="MeTrfase_capping"/>
</dbReference>
<dbReference type="Pfam" id="PF03492">
    <property type="entry name" value="Methyltransf_7"/>
    <property type="match status" value="1"/>
</dbReference>
<name>A0A822YT29_NELNU</name>
<dbReference type="InterPro" id="IPR029063">
    <property type="entry name" value="SAM-dependent_MTases_sf"/>
</dbReference>
<organism evidence="3 4">
    <name type="scientific">Nelumbo nucifera</name>
    <name type="common">Sacred lotus</name>
    <dbReference type="NCBI Taxonomy" id="4432"/>
    <lineage>
        <taxon>Eukaryota</taxon>
        <taxon>Viridiplantae</taxon>
        <taxon>Streptophyta</taxon>
        <taxon>Embryophyta</taxon>
        <taxon>Tracheophyta</taxon>
        <taxon>Spermatophyta</taxon>
        <taxon>Magnoliopsida</taxon>
        <taxon>Proteales</taxon>
        <taxon>Nelumbonaceae</taxon>
        <taxon>Nelumbo</taxon>
    </lineage>
</organism>
<dbReference type="InterPro" id="IPR005299">
    <property type="entry name" value="MeTrfase_7"/>
</dbReference>
<accession>A0A822YT29</accession>
<dbReference type="GO" id="GO:0046872">
    <property type="term" value="F:metal ion binding"/>
    <property type="evidence" value="ECO:0007669"/>
    <property type="project" value="UniProtKB-KW"/>
</dbReference>
<protein>
    <recommendedName>
        <fullName evidence="5">S-adenosylmethionine-dependent methyltransferase At5g38100</fullName>
    </recommendedName>
</protein>
<dbReference type="EMBL" id="DUZY01000004">
    <property type="protein sequence ID" value="DAD35802.1"/>
    <property type="molecule type" value="Genomic_DNA"/>
</dbReference>
<evidence type="ECO:0000256" key="1">
    <source>
        <dbReference type="ARBA" id="ARBA00022723"/>
    </source>
</evidence>
<keyword evidence="2" id="KW-0460">Magnesium</keyword>
<gene>
    <name evidence="3" type="ORF">HUJ06_006442</name>
</gene>
<evidence type="ECO:0008006" key="5">
    <source>
        <dbReference type="Google" id="ProtNLM"/>
    </source>
</evidence>
<dbReference type="Gene3D" id="3.40.50.150">
    <property type="entry name" value="Vaccinia Virus protein VP39"/>
    <property type="match status" value="1"/>
</dbReference>
<sequence>MFQLSSHEGFASPLLELKQALRLLPINKLNLFQFVFEREREREMEVEKIGVTADAHPMTGGDGQYSYTKNSYYQRVGINASKEMVSEEISKKLDIKHISSTSYPFRIADLGCSVGPNTFFAVQNIIEAVELKYQTEGLSSCILEFQVFFNDHVSNDFNTLFGSLPADRRYFMAGVPGSFYGRLFPEGSLDFVHSSYALQWLSKVPKEVTDKSSPVYNKGKVHYTSASKEVIEAYSTQFAKDMGTFLSARATELVSGGLMVLILPGLPNRIPHSESTAGMLFDLLGSCLMDMAKIGLTDEAKVDSFNFPFYMASPQELEDLVERNGLFSIERLEQVINVTRNTGALTEQSCSMHLRAALQGIIKEHFGSENIDELFDRFSEKLGRSSYLLNADYTKGTQLFIVLKRKMTD</sequence>
<dbReference type="Gene3D" id="1.10.1200.270">
    <property type="entry name" value="Methyltransferase, alpha-helical capping domain"/>
    <property type="match status" value="1"/>
</dbReference>
<evidence type="ECO:0000256" key="2">
    <source>
        <dbReference type="ARBA" id="ARBA00022842"/>
    </source>
</evidence>
<proteinExistence type="predicted"/>
<evidence type="ECO:0000313" key="3">
    <source>
        <dbReference type="EMBL" id="DAD35802.1"/>
    </source>
</evidence>
<keyword evidence="4" id="KW-1185">Reference proteome</keyword>